<reference evidence="10 11" key="1">
    <citation type="journal article" date="2014" name="Gene">
        <title>A comparative genomic analysis of the alkalitolerant soil bacterium Bacillus lehensis G1.</title>
        <authorList>
            <person name="Noor Y.M."/>
            <person name="Samsulrizal N.H."/>
            <person name="Jema'on N.A."/>
            <person name="Low K.O."/>
            <person name="Ramli A.N."/>
            <person name="Alias N.I."/>
            <person name="Damis S.I."/>
            <person name="Fuzi S.F."/>
            <person name="Isa M.N."/>
            <person name="Murad A.M."/>
            <person name="Raih M.F."/>
            <person name="Bakar F.D."/>
            <person name="Najimudin N."/>
            <person name="Mahadi N.M."/>
            <person name="Illias R.M."/>
        </authorList>
    </citation>
    <scope>NUCLEOTIDE SEQUENCE [LARGE SCALE GENOMIC DNA]</scope>
    <source>
        <strain evidence="10 11">G1</strain>
    </source>
</reference>
<evidence type="ECO:0000256" key="2">
    <source>
        <dbReference type="ARBA" id="ARBA00005417"/>
    </source>
</evidence>
<keyword evidence="5" id="KW-0547">Nucleotide-binding</keyword>
<dbReference type="OrthoDB" id="9784332at2"/>
<dbReference type="KEGG" id="ble:BleG1_0063"/>
<dbReference type="InterPro" id="IPR017871">
    <property type="entry name" value="ABC_transporter-like_CS"/>
</dbReference>
<keyword evidence="11" id="KW-1185">Reference proteome</keyword>
<comment type="similarity">
    <text evidence="2">Belongs to the ABC transporter superfamily.</text>
</comment>
<feature type="domain" description="ABC transporter" evidence="9">
    <location>
        <begin position="2"/>
        <end position="224"/>
    </location>
</feature>
<dbReference type="AlphaFoldDB" id="A0A060LWK7"/>
<dbReference type="HOGENOM" id="CLU_000604_1_22_9"/>
<sequence>MLQLNNASYHFKESEPVLINVSFSISKGEYIAIIGKSGSGKSTLGKLIKGLVKPTSGSITYHQEKENIGFLFQNPDNQMVRTIVEDDLAFGLENAAVNPSLMEERMERYAKKLGIDHLRKRSINELSGGQKQRVALAGLLVLEPELIILDEATSMLDPEGRHEVLEQLESMHQESKTLVTITHDVEEMAKCNRIIGLANGEVIFDGSFTQLMHQEDVMQELGCVKPFRYEVIAMLKEQGIGVNETIITSDEELCEALWTFALKM</sequence>
<evidence type="ECO:0000256" key="7">
    <source>
        <dbReference type="ARBA" id="ARBA00022967"/>
    </source>
</evidence>
<dbReference type="GO" id="GO:0043190">
    <property type="term" value="C:ATP-binding cassette (ABC) transporter complex"/>
    <property type="evidence" value="ECO:0007669"/>
    <property type="project" value="TreeGrafter"/>
</dbReference>
<evidence type="ECO:0000256" key="5">
    <source>
        <dbReference type="ARBA" id="ARBA00022741"/>
    </source>
</evidence>
<dbReference type="GO" id="GO:0042626">
    <property type="term" value="F:ATPase-coupled transmembrane transporter activity"/>
    <property type="evidence" value="ECO:0007669"/>
    <property type="project" value="TreeGrafter"/>
</dbReference>
<dbReference type="SUPFAM" id="SSF52540">
    <property type="entry name" value="P-loop containing nucleoside triphosphate hydrolases"/>
    <property type="match status" value="1"/>
</dbReference>
<dbReference type="PANTHER" id="PTHR43553">
    <property type="entry name" value="HEAVY METAL TRANSPORTER"/>
    <property type="match status" value="1"/>
</dbReference>
<evidence type="ECO:0000256" key="4">
    <source>
        <dbReference type="ARBA" id="ARBA00022475"/>
    </source>
</evidence>
<name>A0A060LWK7_9BACI</name>
<evidence type="ECO:0000259" key="9">
    <source>
        <dbReference type="PROSITE" id="PS50893"/>
    </source>
</evidence>
<dbReference type="EMBL" id="CP003923">
    <property type="protein sequence ID" value="AIC92683.1"/>
    <property type="molecule type" value="Genomic_DNA"/>
</dbReference>
<evidence type="ECO:0000313" key="11">
    <source>
        <dbReference type="Proteomes" id="UP000027142"/>
    </source>
</evidence>
<dbReference type="PROSITE" id="PS00211">
    <property type="entry name" value="ABC_TRANSPORTER_1"/>
    <property type="match status" value="1"/>
</dbReference>
<proteinExistence type="inferred from homology"/>
<dbReference type="RefSeq" id="WP_038475823.1">
    <property type="nucleotide sequence ID" value="NZ_CP003923.1"/>
</dbReference>
<keyword evidence="3" id="KW-0813">Transport</keyword>
<dbReference type="InterPro" id="IPR003439">
    <property type="entry name" value="ABC_transporter-like_ATP-bd"/>
</dbReference>
<dbReference type="FunFam" id="3.40.50.300:FF:000224">
    <property type="entry name" value="Energy-coupling factor transporter ATP-binding protein EcfA"/>
    <property type="match status" value="1"/>
</dbReference>
<keyword evidence="6 10" id="KW-0067">ATP-binding</keyword>
<evidence type="ECO:0000256" key="3">
    <source>
        <dbReference type="ARBA" id="ARBA00022448"/>
    </source>
</evidence>
<comment type="subcellular location">
    <subcellularLocation>
        <location evidence="1">Cell membrane</location>
        <topology evidence="1">Peripheral membrane protein</topology>
    </subcellularLocation>
</comment>
<protein>
    <submittedName>
        <fullName evidence="10">Cobalt ABC transporter ATP-binding protein</fullName>
    </submittedName>
</protein>
<gene>
    <name evidence="10" type="ORF">BleG1_0063</name>
</gene>
<dbReference type="SMART" id="SM00382">
    <property type="entry name" value="AAA"/>
    <property type="match status" value="1"/>
</dbReference>
<dbReference type="GO" id="GO:0005524">
    <property type="term" value="F:ATP binding"/>
    <property type="evidence" value="ECO:0007669"/>
    <property type="project" value="UniProtKB-KW"/>
</dbReference>
<dbReference type="PATRIC" id="fig|1246626.3.peg.61"/>
<keyword evidence="4" id="KW-1003">Cell membrane</keyword>
<dbReference type="InterPro" id="IPR050095">
    <property type="entry name" value="ECF_ABC_transporter_ATP-bd"/>
</dbReference>
<dbReference type="PROSITE" id="PS50893">
    <property type="entry name" value="ABC_TRANSPORTER_2"/>
    <property type="match status" value="1"/>
</dbReference>
<organism evidence="10 11">
    <name type="scientific">Shouchella lehensis G1</name>
    <dbReference type="NCBI Taxonomy" id="1246626"/>
    <lineage>
        <taxon>Bacteria</taxon>
        <taxon>Bacillati</taxon>
        <taxon>Bacillota</taxon>
        <taxon>Bacilli</taxon>
        <taxon>Bacillales</taxon>
        <taxon>Bacillaceae</taxon>
        <taxon>Shouchella</taxon>
    </lineage>
</organism>
<keyword evidence="7" id="KW-1278">Translocase</keyword>
<dbReference type="PANTHER" id="PTHR43553:SF24">
    <property type="entry name" value="ENERGY-COUPLING FACTOR TRANSPORTER ATP-BINDING PROTEIN ECFA1"/>
    <property type="match status" value="1"/>
</dbReference>
<dbReference type="Proteomes" id="UP000027142">
    <property type="component" value="Chromosome"/>
</dbReference>
<dbReference type="CDD" id="cd03225">
    <property type="entry name" value="ABC_cobalt_CbiO_domain1"/>
    <property type="match status" value="1"/>
</dbReference>
<dbReference type="Gene3D" id="3.40.50.300">
    <property type="entry name" value="P-loop containing nucleotide triphosphate hydrolases"/>
    <property type="match status" value="1"/>
</dbReference>
<dbReference type="Pfam" id="PF00005">
    <property type="entry name" value="ABC_tran"/>
    <property type="match status" value="1"/>
</dbReference>
<evidence type="ECO:0000313" key="10">
    <source>
        <dbReference type="EMBL" id="AIC92683.1"/>
    </source>
</evidence>
<dbReference type="STRING" id="1246626.BleG1_0063"/>
<dbReference type="GO" id="GO:0016887">
    <property type="term" value="F:ATP hydrolysis activity"/>
    <property type="evidence" value="ECO:0007669"/>
    <property type="project" value="InterPro"/>
</dbReference>
<keyword evidence="8" id="KW-0472">Membrane</keyword>
<dbReference type="InterPro" id="IPR015856">
    <property type="entry name" value="ABC_transpr_CbiO/EcfA_su"/>
</dbReference>
<dbReference type="eggNOG" id="COG1122">
    <property type="taxonomic scope" value="Bacteria"/>
</dbReference>
<dbReference type="InterPro" id="IPR003593">
    <property type="entry name" value="AAA+_ATPase"/>
</dbReference>
<evidence type="ECO:0000256" key="8">
    <source>
        <dbReference type="ARBA" id="ARBA00023136"/>
    </source>
</evidence>
<accession>A0A060LWK7</accession>
<dbReference type="GO" id="GO:0015087">
    <property type="term" value="F:cobalt ion transmembrane transporter activity"/>
    <property type="evidence" value="ECO:0007669"/>
    <property type="project" value="UniProtKB-ARBA"/>
</dbReference>
<evidence type="ECO:0000256" key="1">
    <source>
        <dbReference type="ARBA" id="ARBA00004202"/>
    </source>
</evidence>
<evidence type="ECO:0000256" key="6">
    <source>
        <dbReference type="ARBA" id="ARBA00022840"/>
    </source>
</evidence>
<dbReference type="InterPro" id="IPR027417">
    <property type="entry name" value="P-loop_NTPase"/>
</dbReference>